<dbReference type="CDD" id="cd04301">
    <property type="entry name" value="NAT_SF"/>
    <property type="match status" value="1"/>
</dbReference>
<feature type="domain" description="N-acetyltransferase" evidence="3">
    <location>
        <begin position="31"/>
        <end position="118"/>
    </location>
</feature>
<evidence type="ECO:0000259" key="2">
    <source>
        <dbReference type="PROSITE" id="PS51186"/>
    </source>
</evidence>
<protein>
    <submittedName>
        <fullName evidence="4">GNAT family N-acetyltransferase</fullName>
        <ecNumber evidence="4">2.3.1.-</ecNumber>
    </submittedName>
</protein>
<reference evidence="5" key="1">
    <citation type="journal article" date="2019" name="Int. J. Syst. Evol. Microbiol.">
        <title>The Global Catalogue of Microorganisms (GCM) 10K type strain sequencing project: providing services to taxonomists for standard genome sequencing and annotation.</title>
        <authorList>
            <consortium name="The Broad Institute Genomics Platform"/>
            <consortium name="The Broad Institute Genome Sequencing Center for Infectious Disease"/>
            <person name="Wu L."/>
            <person name="Ma J."/>
        </authorList>
    </citation>
    <scope>NUCLEOTIDE SEQUENCE [LARGE SCALE GENOMIC DNA]</scope>
    <source>
        <strain evidence="5">JCM 11650</strain>
    </source>
</reference>
<comment type="caution">
    <text evidence="4">The sequence shown here is derived from an EMBL/GenBank/DDBJ whole genome shotgun (WGS) entry which is preliminary data.</text>
</comment>
<dbReference type="Pfam" id="PF14542">
    <property type="entry name" value="Acetyltransf_CG"/>
    <property type="match status" value="1"/>
</dbReference>
<keyword evidence="5" id="KW-1185">Reference proteome</keyword>
<dbReference type="PROSITE" id="PS51729">
    <property type="entry name" value="GNAT_YJDJ"/>
    <property type="match status" value="1"/>
</dbReference>
<gene>
    <name evidence="4" type="ORF">ACFSDA_04320</name>
</gene>
<sequence>MTAEADTSYDPDNRPTTERPPPGPPGRVQVRDNTGARRFEAVRDGEVVGITTYERRRGRIELLHTVTDPAQRGGGVASVLARTALRESRAAGLRIIIVCPFIESWLQRHPEESAGVIAPD</sequence>
<dbReference type="InterPro" id="IPR045057">
    <property type="entry name" value="Gcn5-rel_NAT"/>
</dbReference>
<dbReference type="InterPro" id="IPR016181">
    <property type="entry name" value="Acyl_CoA_acyltransferase"/>
</dbReference>
<evidence type="ECO:0000256" key="1">
    <source>
        <dbReference type="SAM" id="MobiDB-lite"/>
    </source>
</evidence>
<keyword evidence="4" id="KW-0808">Transferase</keyword>
<dbReference type="Proteomes" id="UP001597280">
    <property type="component" value="Unassembled WGS sequence"/>
</dbReference>
<dbReference type="Gene3D" id="3.40.630.30">
    <property type="match status" value="1"/>
</dbReference>
<organism evidence="4 5">
    <name type="scientific">Brachybacterium rhamnosum</name>
    <dbReference type="NCBI Taxonomy" id="173361"/>
    <lineage>
        <taxon>Bacteria</taxon>
        <taxon>Bacillati</taxon>
        <taxon>Actinomycetota</taxon>
        <taxon>Actinomycetes</taxon>
        <taxon>Micrococcales</taxon>
        <taxon>Dermabacteraceae</taxon>
        <taxon>Brachybacterium</taxon>
    </lineage>
</organism>
<dbReference type="GO" id="GO:0016746">
    <property type="term" value="F:acyltransferase activity"/>
    <property type="evidence" value="ECO:0007669"/>
    <property type="project" value="UniProtKB-KW"/>
</dbReference>
<evidence type="ECO:0000259" key="3">
    <source>
        <dbReference type="PROSITE" id="PS51729"/>
    </source>
</evidence>
<feature type="region of interest" description="Disordered" evidence="1">
    <location>
        <begin position="1"/>
        <end position="36"/>
    </location>
</feature>
<dbReference type="EMBL" id="JBHUFL010000002">
    <property type="protein sequence ID" value="MFD1834296.1"/>
    <property type="molecule type" value="Genomic_DNA"/>
</dbReference>
<dbReference type="InterPro" id="IPR000182">
    <property type="entry name" value="GNAT_dom"/>
</dbReference>
<evidence type="ECO:0000313" key="4">
    <source>
        <dbReference type="EMBL" id="MFD1834296.1"/>
    </source>
</evidence>
<dbReference type="PANTHER" id="PTHR31435">
    <property type="entry name" value="PROTEIN NATD1"/>
    <property type="match status" value="1"/>
</dbReference>
<dbReference type="EC" id="2.3.1.-" evidence="4"/>
<dbReference type="SUPFAM" id="SSF55729">
    <property type="entry name" value="Acyl-CoA N-acyltransferases (Nat)"/>
    <property type="match status" value="1"/>
</dbReference>
<feature type="domain" description="N-acetyltransferase" evidence="2">
    <location>
        <begin position="1"/>
        <end position="120"/>
    </location>
</feature>
<proteinExistence type="predicted"/>
<dbReference type="InterPro" id="IPR031165">
    <property type="entry name" value="GNAT_YJDJ"/>
</dbReference>
<dbReference type="PROSITE" id="PS51186">
    <property type="entry name" value="GNAT"/>
    <property type="match status" value="1"/>
</dbReference>
<name>A0ABW4PU95_9MICO</name>
<keyword evidence="4" id="KW-0012">Acyltransferase</keyword>
<dbReference type="PANTHER" id="PTHR31435:SF10">
    <property type="entry name" value="BSR4717 PROTEIN"/>
    <property type="match status" value="1"/>
</dbReference>
<accession>A0ABW4PU95</accession>
<evidence type="ECO:0000313" key="5">
    <source>
        <dbReference type="Proteomes" id="UP001597280"/>
    </source>
</evidence>
<dbReference type="RefSeq" id="WP_137769181.1">
    <property type="nucleotide sequence ID" value="NZ_BAAAIS010000002.1"/>
</dbReference>